<keyword evidence="1" id="KW-1133">Transmembrane helix</keyword>
<evidence type="ECO:0000313" key="3">
    <source>
        <dbReference type="Proteomes" id="UP000288361"/>
    </source>
</evidence>
<reference evidence="2 3" key="1">
    <citation type="journal article" date="2011" name="Front. Microbiol.">
        <title>Genomic signatures of strain selection and enhancement in Bacillus atrophaeus var. globigii, a historical biowarfare simulant.</title>
        <authorList>
            <person name="Gibbons H.S."/>
            <person name="Broomall S.M."/>
            <person name="McNew L.A."/>
            <person name="Daligault H."/>
            <person name="Chapman C."/>
            <person name="Bruce D."/>
            <person name="Karavis M."/>
            <person name="Krepps M."/>
            <person name="McGregor P.A."/>
            <person name="Hong C."/>
            <person name="Park K.H."/>
            <person name="Akmal A."/>
            <person name="Feldman A."/>
            <person name="Lin J.S."/>
            <person name="Chang W.E."/>
            <person name="Higgs B.W."/>
            <person name="Demirev P."/>
            <person name="Lindquist J."/>
            <person name="Liem A."/>
            <person name="Fochler E."/>
            <person name="Read T.D."/>
            <person name="Tapia R."/>
            <person name="Johnson S."/>
            <person name="Bishop-Lilly K.A."/>
            <person name="Detter C."/>
            <person name="Han C."/>
            <person name="Sozhamannan S."/>
            <person name="Rosenzweig C.N."/>
            <person name="Skowronski E.W."/>
        </authorList>
    </citation>
    <scope>NUCLEOTIDE SEQUENCE [LARGE SCALE GENOMIC DNA]</scope>
    <source>
        <strain evidence="2 3">TPS4-2</strain>
    </source>
</reference>
<dbReference type="RefSeq" id="WP_126752253.1">
    <property type="nucleotide sequence ID" value="NZ_JBHUMT010000001.1"/>
</dbReference>
<gene>
    <name evidence="2" type="ORF">CWI73_07815</name>
</gene>
<name>A0A432YSG2_9GAMM</name>
<keyword evidence="1" id="KW-0472">Membrane</keyword>
<keyword evidence="1" id="KW-0812">Transmembrane</keyword>
<sequence length="164" mass="18564">MKVNEKRKLFGVTMTKRAWNNVLVYVILIIMFVFWYVAPPLKETNEAAPESAEQMGLIPDNGSLSAIEIPDLTLQLANSEWQCANDCRLTNQQISGVVNNWLSIKMTPVDVQATDKITDVLLSFNDGNTARVELYASPYLILRLPNQQQNFKIENLHVSQLLGR</sequence>
<evidence type="ECO:0000256" key="1">
    <source>
        <dbReference type="SAM" id="Phobius"/>
    </source>
</evidence>
<organism evidence="2 3">
    <name type="scientific">Idiomarina piscisalsi</name>
    <dbReference type="NCBI Taxonomy" id="1096243"/>
    <lineage>
        <taxon>Bacteria</taxon>
        <taxon>Pseudomonadati</taxon>
        <taxon>Pseudomonadota</taxon>
        <taxon>Gammaproteobacteria</taxon>
        <taxon>Alteromonadales</taxon>
        <taxon>Idiomarinaceae</taxon>
        <taxon>Idiomarina</taxon>
    </lineage>
</organism>
<protein>
    <submittedName>
        <fullName evidence="2">Uncharacterized protein</fullName>
    </submittedName>
</protein>
<comment type="caution">
    <text evidence="2">The sequence shown here is derived from an EMBL/GenBank/DDBJ whole genome shotgun (WGS) entry which is preliminary data.</text>
</comment>
<feature type="transmembrane region" description="Helical" evidence="1">
    <location>
        <begin position="21"/>
        <end position="38"/>
    </location>
</feature>
<evidence type="ECO:0000313" key="2">
    <source>
        <dbReference type="EMBL" id="RUO64588.1"/>
    </source>
</evidence>
<accession>A0A432YSG2</accession>
<dbReference type="AlphaFoldDB" id="A0A432YSG2"/>
<dbReference type="EMBL" id="PIQA01000004">
    <property type="protein sequence ID" value="RUO64588.1"/>
    <property type="molecule type" value="Genomic_DNA"/>
</dbReference>
<proteinExistence type="predicted"/>
<dbReference type="Proteomes" id="UP000288361">
    <property type="component" value="Unassembled WGS sequence"/>
</dbReference>